<name>A0A0D0IK24_HAEIF</name>
<evidence type="ECO:0000256" key="7">
    <source>
        <dbReference type="ARBA" id="ARBA00023136"/>
    </source>
</evidence>
<keyword evidence="6 9" id="KW-1133">Transmembrane helix</keyword>
<keyword evidence="4 9" id="KW-0812">Transmembrane</keyword>
<evidence type="ECO:0000256" key="3">
    <source>
        <dbReference type="ARBA" id="ARBA00022475"/>
    </source>
</evidence>
<evidence type="ECO:0000313" key="19">
    <source>
        <dbReference type="Proteomes" id="UP000837924"/>
    </source>
</evidence>
<evidence type="ECO:0000313" key="12">
    <source>
        <dbReference type="EMBL" id="PRK63033.1"/>
    </source>
</evidence>
<dbReference type="Proteomes" id="UP000837924">
    <property type="component" value="Chromosome"/>
</dbReference>
<evidence type="ECO:0000313" key="14">
    <source>
        <dbReference type="EMBL" id="PRM19596.1"/>
    </source>
</evidence>
<dbReference type="KEGG" id="hix:NTHI723_01678"/>
<dbReference type="NCBIfam" id="TIGR03426">
    <property type="entry name" value="shape_MreD"/>
    <property type="match status" value="1"/>
</dbReference>
<evidence type="ECO:0000256" key="9">
    <source>
        <dbReference type="SAM" id="Phobius"/>
    </source>
</evidence>
<dbReference type="InterPro" id="IPR007227">
    <property type="entry name" value="Cell_shape_determining_MreD"/>
</dbReference>
<dbReference type="PANTHER" id="PTHR37484:SF1">
    <property type="entry name" value="ROD SHAPE-DETERMINING PROTEIN MRED"/>
    <property type="match status" value="1"/>
</dbReference>
<evidence type="ECO:0000313" key="16">
    <source>
        <dbReference type="Proteomes" id="UP000050700"/>
    </source>
</evidence>
<proteinExistence type="inferred from homology"/>
<dbReference type="PATRIC" id="fig|727.529.peg.1116"/>
<reference evidence="15" key="3">
    <citation type="submission" date="2018-08" db="EMBL/GenBank/DDBJ databases">
        <title>Antagonistic pleiotropy in the bifunctional surface protein FadL/P1 during adaptation of Haemophilus influenzae to chronic lung infection associated with COPD.</title>
        <authorList>
            <person name="Moleres J."/>
            <person name="Ehrlich R."/>
        </authorList>
    </citation>
    <scope>NUCLEOTIDE SEQUENCE [LARGE SCALE GENOMIC DNA]</scope>
    <source>
        <strain evidence="15">P668-6062</strain>
    </source>
</reference>
<evidence type="ECO:0000256" key="6">
    <source>
        <dbReference type="ARBA" id="ARBA00022989"/>
    </source>
</evidence>
<gene>
    <name evidence="12" type="primary">mreD</name>
    <name evidence="13" type="ORF">BV022_00805</name>
    <name evidence="12" type="ORF">BV163_01903</name>
    <name evidence="14" type="ORF">BVZ99_00348</name>
    <name evidence="15" type="ORF">CH627_04535</name>
    <name evidence="10" type="ORF">KRLU271_LOCUS945</name>
    <name evidence="11" type="ORF">NTHI1209_01531</name>
</gene>
<evidence type="ECO:0000313" key="18">
    <source>
        <dbReference type="Proteomes" id="UP000238866"/>
    </source>
</evidence>
<protein>
    <recommendedName>
        <fullName evidence="8">Rod shape-determining protein MreD</fullName>
    </recommendedName>
</protein>
<organism evidence="12">
    <name type="scientific">Haemophilus influenzae</name>
    <dbReference type="NCBI Taxonomy" id="727"/>
    <lineage>
        <taxon>Bacteria</taxon>
        <taxon>Pseudomonadati</taxon>
        <taxon>Pseudomonadota</taxon>
        <taxon>Gammaproteobacteria</taxon>
        <taxon>Pasteurellales</taxon>
        <taxon>Pasteurellaceae</taxon>
        <taxon>Haemophilus</taxon>
    </lineage>
</organism>
<keyword evidence="5 8" id="KW-0133">Cell shape</keyword>
<dbReference type="InterPro" id="IPR026034">
    <property type="entry name" value="MreD_proteobac"/>
</dbReference>
<reference evidence="19" key="4">
    <citation type="submission" date="2021-11" db="EMBL/GenBank/DDBJ databases">
        <authorList>
            <person name="Riesbeck K."/>
        </authorList>
    </citation>
    <scope>NUCLEOTIDE SEQUENCE [LARGE SCALE GENOMIC DNA]</scope>
</reference>
<dbReference type="EMBL" id="MZLD01000014">
    <property type="protein sequence ID" value="PRM19596.1"/>
    <property type="molecule type" value="Genomic_DNA"/>
</dbReference>
<keyword evidence="3 8" id="KW-1003">Cell membrane</keyword>
<dbReference type="OMA" id="YWAMALP"/>
<sequence length="162" mass="18965">MQTRFILQWFTILSFFVIAFVLELAPWPVGFQMLKPAWLVLVLLYWVLAIPNKVSIGWSFLLGLTWDLILGSTLGVHALVLSTSMYIIAKNYLILRNLSLWFQSLLVVLFVFIIRLLIFLVEFSLHTAFFHWQAILGAFASGLLWPWVFLLMRKIRRKVKLH</sequence>
<dbReference type="EMBL" id="OV040584">
    <property type="protein sequence ID" value="CAH0449189.1"/>
    <property type="molecule type" value="Genomic_DNA"/>
</dbReference>
<dbReference type="EMBL" id="JMQP01000002">
    <property type="protein sequence ID" value="KIS35913.1"/>
    <property type="molecule type" value="Genomic_DNA"/>
</dbReference>
<dbReference type="EMBL" id="QVJI01000005">
    <property type="protein sequence ID" value="RFN63767.1"/>
    <property type="molecule type" value="Genomic_DNA"/>
</dbReference>
<accession>A0A0D0IK24</accession>
<dbReference type="Pfam" id="PF04093">
    <property type="entry name" value="MreD"/>
    <property type="match status" value="1"/>
</dbReference>
<keyword evidence="7 8" id="KW-0472">Membrane</keyword>
<evidence type="ECO:0000313" key="13">
    <source>
        <dbReference type="EMBL" id="PRL90656.1"/>
    </source>
</evidence>
<feature type="transmembrane region" description="Helical" evidence="9">
    <location>
        <begin position="100"/>
        <end position="120"/>
    </location>
</feature>
<comment type="function">
    <text evidence="8">Involved in formation of the rod shape of the cell. May also contribute to regulation of formation of penicillin-binding proteins.</text>
</comment>
<evidence type="ECO:0000256" key="2">
    <source>
        <dbReference type="ARBA" id="ARBA00007776"/>
    </source>
</evidence>
<reference evidence="10" key="5">
    <citation type="submission" date="2024-01" db="EMBL/GenBank/DDBJ databases">
        <authorList>
            <person name="Riesbeck K."/>
        </authorList>
    </citation>
    <scope>NUCLEOTIDE SEQUENCE</scope>
    <source>
        <strain evidence="10">KR271</strain>
    </source>
</reference>
<dbReference type="GO" id="GO:0008360">
    <property type="term" value="P:regulation of cell shape"/>
    <property type="evidence" value="ECO:0007669"/>
    <property type="project" value="UniProtKB-UniRule"/>
</dbReference>
<dbReference type="KEGG" id="hih:NF38_05290"/>
<dbReference type="KEGG" id="hic:NTHIC486_01004"/>
<reference evidence="17 18" key="2">
    <citation type="submission" date="2017-02" db="EMBL/GenBank/DDBJ databases">
        <title>Haemophilus influenzae in COPD genome sequencing project.</title>
        <authorList>
            <person name="Murphy T.F."/>
            <person name="Kong Y."/>
            <person name="Nadendla S."/>
            <person name="Tettelin H."/>
            <person name="Pettigrew M."/>
        </authorList>
    </citation>
    <scope>NUCLEOTIDE SEQUENCE [LARGE SCALE GENOMIC DNA]</scope>
    <source>
        <strain evidence="14 18">13P36H1</strain>
        <strain evidence="13 17">19P94H1</strain>
        <strain evidence="12">84P15H4</strain>
    </source>
</reference>
<feature type="transmembrane region" description="Helical" evidence="9">
    <location>
        <begin position="37"/>
        <end position="62"/>
    </location>
</feature>
<reference evidence="11 16" key="1">
    <citation type="submission" date="2014-05" db="EMBL/GenBank/DDBJ databases">
        <title>Methylome analysis of the phasevarions of Haemophilus influenzae.</title>
        <authorList>
            <person name="Atack J.M."/>
            <person name="Fox K.L."/>
            <person name="Power P.M."/>
            <person name="Clark T."/>
            <person name="Jurcisek J."/>
            <person name="Korlach J."/>
            <person name="Bakaletz L.O."/>
            <person name="Jennings M.P."/>
        </authorList>
    </citation>
    <scope>NUCLEOTIDE SEQUENCE [LARGE SCALE GENOMIC DNA]</scope>
    <source>
        <strain evidence="11 16">1209</strain>
    </source>
</reference>
<feature type="transmembrane region" description="Helical" evidence="9">
    <location>
        <begin position="132"/>
        <end position="152"/>
    </location>
</feature>
<dbReference type="Proteomes" id="UP000238866">
    <property type="component" value="Unassembled WGS sequence"/>
</dbReference>
<comment type="subcellular location">
    <subcellularLocation>
        <location evidence="8">Cell inner membrane</location>
    </subcellularLocation>
    <subcellularLocation>
        <location evidence="1">Cell membrane</location>
        <topology evidence="1">Multi-pass membrane protein</topology>
    </subcellularLocation>
</comment>
<dbReference type="EMBL" id="MZKM01000033">
    <property type="protein sequence ID" value="PRL90656.1"/>
    <property type="molecule type" value="Genomic_DNA"/>
</dbReference>
<dbReference type="KEGG" id="hiw:NTHI477_01067"/>
<evidence type="ECO:0000313" key="15">
    <source>
        <dbReference type="EMBL" id="RFN63767.1"/>
    </source>
</evidence>
<evidence type="ECO:0000256" key="1">
    <source>
        <dbReference type="ARBA" id="ARBA00004651"/>
    </source>
</evidence>
<dbReference type="GeneID" id="93220795"/>
<dbReference type="PANTHER" id="PTHR37484">
    <property type="entry name" value="ROD SHAPE-DETERMINING PROTEIN MRED"/>
    <property type="match status" value="1"/>
</dbReference>
<dbReference type="AlphaFoldDB" id="A0A0D0IK24"/>
<evidence type="ECO:0000313" key="11">
    <source>
        <dbReference type="EMBL" id="KIS35913.1"/>
    </source>
</evidence>
<dbReference type="Proteomes" id="UP000050700">
    <property type="component" value="Unassembled WGS sequence"/>
</dbReference>
<comment type="similarity">
    <text evidence="2 8">Belongs to the MreD family.</text>
</comment>
<dbReference type="RefSeq" id="WP_005657800.1">
    <property type="nucleotide sequence ID" value="NZ_AP018764.1"/>
</dbReference>
<evidence type="ECO:0000256" key="8">
    <source>
        <dbReference type="PIRNR" id="PIRNR018472"/>
    </source>
</evidence>
<dbReference type="PIRSF" id="PIRSF018472">
    <property type="entry name" value="MreD_proteobac"/>
    <property type="match status" value="1"/>
</dbReference>
<dbReference type="GO" id="GO:0005886">
    <property type="term" value="C:plasma membrane"/>
    <property type="evidence" value="ECO:0007669"/>
    <property type="project" value="UniProtKB-SubCell"/>
</dbReference>
<keyword evidence="8" id="KW-0997">Cell inner membrane</keyword>
<feature type="transmembrane region" description="Helical" evidence="9">
    <location>
        <begin position="68"/>
        <end position="88"/>
    </location>
</feature>
<evidence type="ECO:0000313" key="10">
    <source>
        <dbReference type="EMBL" id="CAH0449189.1"/>
    </source>
</evidence>
<evidence type="ECO:0000313" key="17">
    <source>
        <dbReference type="Proteomes" id="UP000238666"/>
    </source>
</evidence>
<evidence type="ECO:0000256" key="4">
    <source>
        <dbReference type="ARBA" id="ARBA00022692"/>
    </source>
</evidence>
<feature type="transmembrane region" description="Helical" evidence="9">
    <location>
        <begin position="6"/>
        <end position="25"/>
    </location>
</feature>
<dbReference type="EMBL" id="MZHU01000098">
    <property type="protein sequence ID" value="PRK63033.1"/>
    <property type="molecule type" value="Genomic_DNA"/>
</dbReference>
<evidence type="ECO:0000256" key="5">
    <source>
        <dbReference type="ARBA" id="ARBA00022960"/>
    </source>
</evidence>